<name>A0ABV5RJG6_9ACTN</name>
<proteinExistence type="predicted"/>
<dbReference type="EMBL" id="JBHMCG010000161">
    <property type="protein sequence ID" value="MFB9578015.1"/>
    <property type="molecule type" value="Genomic_DNA"/>
</dbReference>
<sequence>MPRRQTPSGTEQVRVIGSWTVLRTVPPALAAAAFKAGALPAAASVSAGPSSMRRGPRPDR</sequence>
<organism evidence="2 3">
    <name type="scientific">Streptomyces yanii</name>
    <dbReference type="NCBI Taxonomy" id="78510"/>
    <lineage>
        <taxon>Bacteria</taxon>
        <taxon>Bacillati</taxon>
        <taxon>Actinomycetota</taxon>
        <taxon>Actinomycetes</taxon>
        <taxon>Kitasatosporales</taxon>
        <taxon>Streptomycetaceae</taxon>
        <taxon>Streptomyces</taxon>
    </lineage>
</organism>
<dbReference type="RefSeq" id="WP_345511378.1">
    <property type="nucleotide sequence ID" value="NZ_BAAAXD010000011.1"/>
</dbReference>
<evidence type="ECO:0000313" key="3">
    <source>
        <dbReference type="Proteomes" id="UP001589710"/>
    </source>
</evidence>
<gene>
    <name evidence="2" type="ORF">ACFFTL_38555</name>
</gene>
<comment type="caution">
    <text evidence="2">The sequence shown here is derived from an EMBL/GenBank/DDBJ whole genome shotgun (WGS) entry which is preliminary data.</text>
</comment>
<dbReference type="Proteomes" id="UP001589710">
    <property type="component" value="Unassembled WGS sequence"/>
</dbReference>
<feature type="compositionally biased region" description="Low complexity" evidence="1">
    <location>
        <begin position="40"/>
        <end position="51"/>
    </location>
</feature>
<protein>
    <submittedName>
        <fullName evidence="2">Uncharacterized protein</fullName>
    </submittedName>
</protein>
<feature type="region of interest" description="Disordered" evidence="1">
    <location>
        <begin position="40"/>
        <end position="60"/>
    </location>
</feature>
<accession>A0ABV5RJG6</accession>
<evidence type="ECO:0000256" key="1">
    <source>
        <dbReference type="SAM" id="MobiDB-lite"/>
    </source>
</evidence>
<evidence type="ECO:0000313" key="2">
    <source>
        <dbReference type="EMBL" id="MFB9578015.1"/>
    </source>
</evidence>
<keyword evidence="3" id="KW-1185">Reference proteome</keyword>
<reference evidence="2 3" key="1">
    <citation type="submission" date="2024-09" db="EMBL/GenBank/DDBJ databases">
        <authorList>
            <person name="Sun Q."/>
            <person name="Mori K."/>
        </authorList>
    </citation>
    <scope>NUCLEOTIDE SEQUENCE [LARGE SCALE GENOMIC DNA]</scope>
    <source>
        <strain evidence="2 3">JCM 3331</strain>
    </source>
</reference>